<evidence type="ECO:0000313" key="6">
    <source>
        <dbReference type="Proteomes" id="UP000054314"/>
    </source>
</evidence>
<proteinExistence type="predicted"/>
<dbReference type="Pfam" id="PF16927">
    <property type="entry name" value="HisKA_7TM"/>
    <property type="match status" value="1"/>
</dbReference>
<dbReference type="Proteomes" id="UP000054314">
    <property type="component" value="Unassembled WGS sequence"/>
</dbReference>
<accession>A0A0A0C1C6</accession>
<dbReference type="InterPro" id="IPR031621">
    <property type="entry name" value="HisKA_7TM"/>
</dbReference>
<dbReference type="InterPro" id="IPR029787">
    <property type="entry name" value="Nucleotide_cyclase"/>
</dbReference>
<dbReference type="SUPFAM" id="SSF55073">
    <property type="entry name" value="Nucleotide cyclase"/>
    <property type="match status" value="1"/>
</dbReference>
<reference evidence="5 6" key="1">
    <citation type="submission" date="2013-08" db="EMBL/GenBank/DDBJ databases">
        <title>Genome sequencing of Cellulomonas bogoriensis 69B4.</title>
        <authorList>
            <person name="Chen F."/>
            <person name="Li Y."/>
            <person name="Wang G."/>
        </authorList>
    </citation>
    <scope>NUCLEOTIDE SEQUENCE [LARGE SCALE GENOMIC DNA]</scope>
    <source>
        <strain evidence="5 6">69B4</strain>
    </source>
</reference>
<dbReference type="FunFam" id="3.30.70.270:FF:000001">
    <property type="entry name" value="Diguanylate cyclase domain protein"/>
    <property type="match status" value="1"/>
</dbReference>
<dbReference type="PANTHER" id="PTHR45138">
    <property type="entry name" value="REGULATORY COMPONENTS OF SENSORY TRANSDUCTION SYSTEM"/>
    <property type="match status" value="1"/>
</dbReference>
<feature type="domain" description="GGDEF" evidence="4">
    <location>
        <begin position="400"/>
        <end position="533"/>
    </location>
</feature>
<dbReference type="EMBL" id="AXCZ01000016">
    <property type="protein sequence ID" value="KGM14021.1"/>
    <property type="molecule type" value="Genomic_DNA"/>
</dbReference>
<feature type="transmembrane region" description="Helical" evidence="3">
    <location>
        <begin position="106"/>
        <end position="124"/>
    </location>
</feature>
<keyword evidence="6" id="KW-1185">Reference proteome</keyword>
<dbReference type="GO" id="GO:0052621">
    <property type="term" value="F:diguanylate cyclase activity"/>
    <property type="evidence" value="ECO:0007669"/>
    <property type="project" value="TreeGrafter"/>
</dbReference>
<feature type="transmembrane region" description="Helical" evidence="3">
    <location>
        <begin position="73"/>
        <end position="94"/>
    </location>
</feature>
<dbReference type="InterPro" id="IPR035965">
    <property type="entry name" value="PAS-like_dom_sf"/>
</dbReference>
<evidence type="ECO:0000259" key="4">
    <source>
        <dbReference type="PROSITE" id="PS50887"/>
    </source>
</evidence>
<dbReference type="PANTHER" id="PTHR45138:SF24">
    <property type="entry name" value="DIGUANYLATE CYCLASE DGCC-RELATED"/>
    <property type="match status" value="1"/>
</dbReference>
<dbReference type="CDD" id="cd01949">
    <property type="entry name" value="GGDEF"/>
    <property type="match status" value="1"/>
</dbReference>
<sequence length="561" mass="58190">MPVLPPALLVALYGTTIVVAVTVAVGVLRRGRGRTVAARSISVALVAASVWSLGALVAALTDGPVMEVALSAVVMPSVAVVVAAFWTGLAAVAGDDRPPGSRARRLLVVHPLVMLALGVTNPWHHLVILPSDDGYADGEIYGPLFWVHALYSYGVMTLAAVRAHRVRRDLPLMQGARVTVMLAVSTLPAVGALVQITLMPAGSPDLAPLLFTVVGLVDAHLVVRRNALRVVPIARAQVLDALGDAVLVMDRHGAVADANRAALTLLDAGSRPRDVLGRPADVALAVLRGGPGPLLAPGLRVVRLGRGEVVLDVRTRHVVGRLGRVLGEVVVLRDVSDDVRRERALAQANQDLRDHVATIERLQAELAEQAVRDSVTGLHNRRHLDLVLTSRAAAAAEGGPQVAVAIVDADHFKTVNDVHGHAVGDRVLETLARSLAGAVAPGDALVRYGGEEFVVVMSGVSPQEAVARAEELRLRCGSALTPARDLEIGVTVSVGVAASPDTVPDPQALLEAADRALYEAKDGGRDQVRYARGAIVAGESAGHGVASGPGAAAPASGRAGP</sequence>
<dbReference type="SUPFAM" id="SSF55785">
    <property type="entry name" value="PYP-like sensor domain (PAS domain)"/>
    <property type="match status" value="1"/>
</dbReference>
<keyword evidence="3" id="KW-1133">Transmembrane helix</keyword>
<organism evidence="5 6">
    <name type="scientific">Cellulomonas bogoriensis 69B4 = DSM 16987</name>
    <dbReference type="NCBI Taxonomy" id="1386082"/>
    <lineage>
        <taxon>Bacteria</taxon>
        <taxon>Bacillati</taxon>
        <taxon>Actinomycetota</taxon>
        <taxon>Actinomycetes</taxon>
        <taxon>Micrococcales</taxon>
        <taxon>Cellulomonadaceae</taxon>
        <taxon>Cellulomonas</taxon>
    </lineage>
</organism>
<feature type="transmembrane region" description="Helical" evidence="3">
    <location>
        <begin position="6"/>
        <end position="28"/>
    </location>
</feature>
<dbReference type="Gene3D" id="3.30.450.20">
    <property type="entry name" value="PAS domain"/>
    <property type="match status" value="1"/>
</dbReference>
<keyword evidence="3" id="KW-0812">Transmembrane</keyword>
<dbReference type="PROSITE" id="PS50887">
    <property type="entry name" value="GGDEF"/>
    <property type="match status" value="1"/>
</dbReference>
<dbReference type="InterPro" id="IPR000160">
    <property type="entry name" value="GGDEF_dom"/>
</dbReference>
<evidence type="ECO:0000256" key="2">
    <source>
        <dbReference type="SAM" id="MobiDB-lite"/>
    </source>
</evidence>
<feature type="coiled-coil region" evidence="1">
    <location>
        <begin position="345"/>
        <end position="372"/>
    </location>
</feature>
<dbReference type="SMART" id="SM00267">
    <property type="entry name" value="GGDEF"/>
    <property type="match status" value="1"/>
</dbReference>
<feature type="transmembrane region" description="Helical" evidence="3">
    <location>
        <begin position="144"/>
        <end position="163"/>
    </location>
</feature>
<keyword evidence="3" id="KW-0472">Membrane</keyword>
<dbReference type="RefSeq" id="WP_035057695.1">
    <property type="nucleotide sequence ID" value="NZ_AXCZ01000016.1"/>
</dbReference>
<name>A0A0A0C1C6_9CELL</name>
<dbReference type="Gene3D" id="3.30.70.270">
    <property type="match status" value="1"/>
</dbReference>
<feature type="region of interest" description="Disordered" evidence="2">
    <location>
        <begin position="540"/>
        <end position="561"/>
    </location>
</feature>
<gene>
    <name evidence="5" type="ORF">N869_06590</name>
</gene>
<evidence type="ECO:0000313" key="5">
    <source>
        <dbReference type="EMBL" id="KGM14021.1"/>
    </source>
</evidence>
<comment type="caution">
    <text evidence="5">The sequence shown here is derived from an EMBL/GenBank/DDBJ whole genome shotgun (WGS) entry which is preliminary data.</text>
</comment>
<dbReference type="GO" id="GO:0043709">
    <property type="term" value="P:cell adhesion involved in single-species biofilm formation"/>
    <property type="evidence" value="ECO:0007669"/>
    <property type="project" value="TreeGrafter"/>
</dbReference>
<dbReference type="Pfam" id="PF00990">
    <property type="entry name" value="GGDEF"/>
    <property type="match status" value="1"/>
</dbReference>
<dbReference type="AlphaFoldDB" id="A0A0A0C1C6"/>
<evidence type="ECO:0000256" key="1">
    <source>
        <dbReference type="SAM" id="Coils"/>
    </source>
</evidence>
<dbReference type="InterPro" id="IPR050469">
    <property type="entry name" value="Diguanylate_Cyclase"/>
</dbReference>
<dbReference type="GO" id="GO:1902201">
    <property type="term" value="P:negative regulation of bacterial-type flagellum-dependent cell motility"/>
    <property type="evidence" value="ECO:0007669"/>
    <property type="project" value="TreeGrafter"/>
</dbReference>
<keyword evidence="1" id="KW-0175">Coiled coil</keyword>
<dbReference type="GO" id="GO:0005886">
    <property type="term" value="C:plasma membrane"/>
    <property type="evidence" value="ECO:0007669"/>
    <property type="project" value="TreeGrafter"/>
</dbReference>
<protein>
    <recommendedName>
        <fullName evidence="4">GGDEF domain-containing protein</fullName>
    </recommendedName>
</protein>
<dbReference type="InterPro" id="IPR043128">
    <property type="entry name" value="Rev_trsase/Diguanyl_cyclase"/>
</dbReference>
<feature type="transmembrane region" description="Helical" evidence="3">
    <location>
        <begin position="40"/>
        <end position="61"/>
    </location>
</feature>
<evidence type="ECO:0000256" key="3">
    <source>
        <dbReference type="SAM" id="Phobius"/>
    </source>
</evidence>
<dbReference type="NCBIfam" id="TIGR00254">
    <property type="entry name" value="GGDEF"/>
    <property type="match status" value="1"/>
</dbReference>
<feature type="transmembrane region" description="Helical" evidence="3">
    <location>
        <begin position="175"/>
        <end position="194"/>
    </location>
</feature>